<dbReference type="InterPro" id="IPR037923">
    <property type="entry name" value="HTH-like"/>
</dbReference>
<evidence type="ECO:0000313" key="5">
    <source>
        <dbReference type="EMBL" id="MFB9751142.1"/>
    </source>
</evidence>
<reference evidence="5 6" key="1">
    <citation type="submission" date="2024-09" db="EMBL/GenBank/DDBJ databases">
        <authorList>
            <person name="Sun Q."/>
            <person name="Mori K."/>
        </authorList>
    </citation>
    <scope>NUCLEOTIDE SEQUENCE [LARGE SCALE GENOMIC DNA]</scope>
    <source>
        <strain evidence="5 6">JCM 12520</strain>
    </source>
</reference>
<proteinExistence type="predicted"/>
<keyword evidence="6" id="KW-1185">Reference proteome</keyword>
<evidence type="ECO:0000256" key="2">
    <source>
        <dbReference type="ARBA" id="ARBA00023125"/>
    </source>
</evidence>
<dbReference type="PRINTS" id="PR00032">
    <property type="entry name" value="HTHARAC"/>
</dbReference>
<feature type="domain" description="HTH araC/xylS-type" evidence="4">
    <location>
        <begin position="192"/>
        <end position="290"/>
    </location>
</feature>
<dbReference type="InterPro" id="IPR014710">
    <property type="entry name" value="RmlC-like_jellyroll"/>
</dbReference>
<accession>A0ABV5VS72</accession>
<dbReference type="InterPro" id="IPR009057">
    <property type="entry name" value="Homeodomain-like_sf"/>
</dbReference>
<dbReference type="Gene3D" id="2.60.120.10">
    <property type="entry name" value="Jelly Rolls"/>
    <property type="match status" value="1"/>
</dbReference>
<protein>
    <submittedName>
        <fullName evidence="5">AraC family transcriptional regulator</fullName>
    </submittedName>
</protein>
<comment type="caution">
    <text evidence="5">The sequence shown here is derived from an EMBL/GenBank/DDBJ whole genome shotgun (WGS) entry which is preliminary data.</text>
</comment>
<dbReference type="InterPro" id="IPR020449">
    <property type="entry name" value="Tscrpt_reg_AraC-type_HTH"/>
</dbReference>
<keyword evidence="2" id="KW-0238">DNA-binding</keyword>
<dbReference type="InterPro" id="IPR003313">
    <property type="entry name" value="AraC-bd"/>
</dbReference>
<dbReference type="InterPro" id="IPR018060">
    <property type="entry name" value="HTH_AraC"/>
</dbReference>
<dbReference type="Proteomes" id="UP001589619">
    <property type="component" value="Unassembled WGS sequence"/>
</dbReference>
<keyword evidence="3" id="KW-0804">Transcription</keyword>
<evidence type="ECO:0000256" key="1">
    <source>
        <dbReference type="ARBA" id="ARBA00023015"/>
    </source>
</evidence>
<dbReference type="RefSeq" id="WP_344906001.1">
    <property type="nucleotide sequence ID" value="NZ_BAAAYO010000002.1"/>
</dbReference>
<dbReference type="PROSITE" id="PS01124">
    <property type="entry name" value="HTH_ARAC_FAMILY_2"/>
    <property type="match status" value="1"/>
</dbReference>
<dbReference type="Pfam" id="PF02311">
    <property type="entry name" value="AraC_binding"/>
    <property type="match status" value="1"/>
</dbReference>
<dbReference type="PANTHER" id="PTHR43280">
    <property type="entry name" value="ARAC-FAMILY TRANSCRIPTIONAL REGULATOR"/>
    <property type="match status" value="1"/>
</dbReference>
<keyword evidence="1" id="KW-0805">Transcription regulation</keyword>
<dbReference type="SMART" id="SM00342">
    <property type="entry name" value="HTH_ARAC"/>
    <property type="match status" value="1"/>
</dbReference>
<dbReference type="InterPro" id="IPR018062">
    <property type="entry name" value="HTH_AraC-typ_CS"/>
</dbReference>
<evidence type="ECO:0000259" key="4">
    <source>
        <dbReference type="PROSITE" id="PS01124"/>
    </source>
</evidence>
<name>A0ABV5VS72_9BACL</name>
<dbReference type="PROSITE" id="PS00041">
    <property type="entry name" value="HTH_ARAC_FAMILY_1"/>
    <property type="match status" value="1"/>
</dbReference>
<dbReference type="Pfam" id="PF12833">
    <property type="entry name" value="HTH_18"/>
    <property type="match status" value="1"/>
</dbReference>
<organism evidence="5 6">
    <name type="scientific">Paenibacillus hodogayensis</name>
    <dbReference type="NCBI Taxonomy" id="279208"/>
    <lineage>
        <taxon>Bacteria</taxon>
        <taxon>Bacillati</taxon>
        <taxon>Bacillota</taxon>
        <taxon>Bacilli</taxon>
        <taxon>Bacillales</taxon>
        <taxon>Paenibacillaceae</taxon>
        <taxon>Paenibacillus</taxon>
    </lineage>
</organism>
<dbReference type="SUPFAM" id="SSF51215">
    <property type="entry name" value="Regulatory protein AraC"/>
    <property type="match status" value="1"/>
</dbReference>
<evidence type="ECO:0000313" key="6">
    <source>
        <dbReference type="Proteomes" id="UP001589619"/>
    </source>
</evidence>
<dbReference type="SUPFAM" id="SSF46689">
    <property type="entry name" value="Homeodomain-like"/>
    <property type="match status" value="2"/>
</dbReference>
<dbReference type="PANTHER" id="PTHR43280:SF2">
    <property type="entry name" value="HTH-TYPE TRANSCRIPTIONAL REGULATOR EXSA"/>
    <property type="match status" value="1"/>
</dbReference>
<dbReference type="Gene3D" id="1.10.10.60">
    <property type="entry name" value="Homeodomain-like"/>
    <property type="match status" value="2"/>
</dbReference>
<evidence type="ECO:0000256" key="3">
    <source>
        <dbReference type="ARBA" id="ARBA00023163"/>
    </source>
</evidence>
<gene>
    <name evidence="5" type="ORF">ACFFNY_06115</name>
</gene>
<dbReference type="EMBL" id="JBHMAG010000004">
    <property type="protein sequence ID" value="MFB9751142.1"/>
    <property type="molecule type" value="Genomic_DNA"/>
</dbReference>
<sequence length="322" mass="36773">MSTLGYPRFTLQLELAIEHLYTYYYFELPPHYTTVKEQNDFWTLCYMDKGEIRVFTDGRERLLKQGDIILYAPDTHHWGQTTGKNAPNIMIVTFDCASPCLDGLRDASFPLLDDEKKIISILLQEAYGAFELLTQDCMIIRKPAVPFAGEQLVKNYLEILLLRLIRRQALPDAEQAGITSTLKQNRDSRLHAEIVRHMRKHLSTPLSVEALCRQFGVGKAQLSASFKQSTGYGLMEYFNLLKIEEAKKLIRENNCTVTEIADRLGYNNVQYFSKQFKRICGMKPTEYGKTVQVRFGRGDASLTALSANPFLVTPLLDLPPDD</sequence>